<evidence type="ECO:0000313" key="2">
    <source>
        <dbReference type="EMBL" id="SNT21359.1"/>
    </source>
</evidence>
<keyword evidence="1" id="KW-1133">Transmembrane helix</keyword>
<reference evidence="2 3" key="1">
    <citation type="submission" date="2017-06" db="EMBL/GenBank/DDBJ databases">
        <authorList>
            <person name="Kim H.J."/>
            <person name="Triplett B.A."/>
        </authorList>
    </citation>
    <scope>NUCLEOTIDE SEQUENCE [LARGE SCALE GENOMIC DNA]</scope>
    <source>
        <strain evidence="2 3">SCA</strain>
    </source>
</reference>
<keyword evidence="1" id="KW-0472">Membrane</keyword>
<protein>
    <submittedName>
        <fullName evidence="2">Uncharacterized protein</fullName>
    </submittedName>
</protein>
<proteinExistence type="predicted"/>
<feature type="transmembrane region" description="Helical" evidence="1">
    <location>
        <begin position="21"/>
        <end position="49"/>
    </location>
</feature>
<sequence>MFTKKSRCLPTCFFRAAYLAAATRVAIAVIKAAIAIIIFAMYSAFSFVFEANYVHLPPWKDEFIITYQNFLTQGMKK</sequence>
<organism evidence="2 3">
    <name type="scientific">Anaerovirgula multivorans</name>
    <dbReference type="NCBI Taxonomy" id="312168"/>
    <lineage>
        <taxon>Bacteria</taxon>
        <taxon>Bacillati</taxon>
        <taxon>Bacillota</taxon>
        <taxon>Clostridia</taxon>
        <taxon>Peptostreptococcales</taxon>
        <taxon>Natronincolaceae</taxon>
        <taxon>Anaerovirgula</taxon>
    </lineage>
</organism>
<evidence type="ECO:0000256" key="1">
    <source>
        <dbReference type="SAM" id="Phobius"/>
    </source>
</evidence>
<dbReference type="EMBL" id="FZOJ01000053">
    <property type="protein sequence ID" value="SNT21359.1"/>
    <property type="molecule type" value="Genomic_DNA"/>
</dbReference>
<keyword evidence="3" id="KW-1185">Reference proteome</keyword>
<evidence type="ECO:0000313" key="3">
    <source>
        <dbReference type="Proteomes" id="UP000198304"/>
    </source>
</evidence>
<dbReference type="AlphaFoldDB" id="A0A239KV30"/>
<gene>
    <name evidence="2" type="ORF">SAMN05446037_105316</name>
</gene>
<dbReference type="Proteomes" id="UP000198304">
    <property type="component" value="Unassembled WGS sequence"/>
</dbReference>
<keyword evidence="1" id="KW-0812">Transmembrane</keyword>
<accession>A0A239KV30</accession>
<name>A0A239KV30_9FIRM</name>